<evidence type="ECO:0000256" key="1">
    <source>
        <dbReference type="SAM" id="MobiDB-lite"/>
    </source>
</evidence>
<proteinExistence type="predicted"/>
<name>A0A8H4RHN6_9HELO</name>
<feature type="compositionally biased region" description="Polar residues" evidence="1">
    <location>
        <begin position="54"/>
        <end position="67"/>
    </location>
</feature>
<dbReference type="AlphaFoldDB" id="A0A8H4RHN6"/>
<feature type="compositionally biased region" description="Polar residues" evidence="1">
    <location>
        <begin position="407"/>
        <end position="427"/>
    </location>
</feature>
<feature type="region of interest" description="Disordered" evidence="1">
    <location>
        <begin position="407"/>
        <end position="550"/>
    </location>
</feature>
<feature type="compositionally biased region" description="Polar residues" evidence="1">
    <location>
        <begin position="502"/>
        <end position="512"/>
    </location>
</feature>
<evidence type="ECO:0000313" key="2">
    <source>
        <dbReference type="EMBL" id="KAF4629813.1"/>
    </source>
</evidence>
<gene>
    <name evidence="2" type="ORF">G7Y89_g8329</name>
</gene>
<feature type="compositionally biased region" description="Low complexity" evidence="1">
    <location>
        <begin position="472"/>
        <end position="483"/>
    </location>
</feature>
<keyword evidence="3" id="KW-1185">Reference proteome</keyword>
<feature type="compositionally biased region" description="Basic residues" evidence="1">
    <location>
        <begin position="487"/>
        <end position="501"/>
    </location>
</feature>
<dbReference type="OrthoDB" id="2575228at2759"/>
<evidence type="ECO:0008006" key="4">
    <source>
        <dbReference type="Google" id="ProtNLM"/>
    </source>
</evidence>
<sequence>MSFPSVATYQQTKNVDLFGQGCEDLDSDFFDQFLNFSPHSTGGEYSTAPENHGFEQSVTDSNSVETISSHDDDAKNSSDHHSGQGGAWAKGLSAASFQCIPGQGNGFYAELSGRAAISDSELLSLEGIDLNPLQMSAHSQLSLPTTPSPAVAAVVRKKARLLDSISKSLKKASGSIERSLRSPIRKTNSLPKMRRSNHSQTDIDQVENKFETDALKFKFDFEENPSFIYPVSSAKQSEDCVMEDPMKEEYPRVYTSSTTPRKTARFTSNDTPVATPELSAHSRKTSFQHLGSEDALFPITPELQSSATFWPQIQRSTDTSTCESSSMYSSAELDTPIWWNHAAQAPMAQPLPTGFHTNPQLATKSLALQLQNGLAYDANNHLSSRKQMNIATNGFMIQMSRYPNNQSYVVGDTPQQQGYFNGATTNGSAQQRQHNHHARRHSSQASSRHSHPRPYHPNGNANGTTPMRKNRSTSSIHSSDSPSPSSPHHHVRKRKSPKTKHSSSAPRTSSTLDGAVDFVNYTPDDSKKILTGVAPSGSSKTKARREKEAMEKRRKVYLNWKAVE</sequence>
<comment type="caution">
    <text evidence="2">The sequence shown here is derived from an EMBL/GenBank/DDBJ whole genome shotgun (WGS) entry which is preliminary data.</text>
</comment>
<protein>
    <recommendedName>
        <fullName evidence="4">Developmental regulatory protein wetA</fullName>
    </recommendedName>
</protein>
<evidence type="ECO:0000313" key="3">
    <source>
        <dbReference type="Proteomes" id="UP000566819"/>
    </source>
</evidence>
<feature type="compositionally biased region" description="Basic residues" evidence="1">
    <location>
        <begin position="433"/>
        <end position="454"/>
    </location>
</feature>
<dbReference type="EMBL" id="JAAMPI010000623">
    <property type="protein sequence ID" value="KAF4629813.1"/>
    <property type="molecule type" value="Genomic_DNA"/>
</dbReference>
<feature type="region of interest" description="Disordered" evidence="1">
    <location>
        <begin position="41"/>
        <end position="87"/>
    </location>
</feature>
<feature type="compositionally biased region" description="Basic and acidic residues" evidence="1">
    <location>
        <begin position="68"/>
        <end position="82"/>
    </location>
</feature>
<organism evidence="2 3">
    <name type="scientific">Cudoniella acicularis</name>
    <dbReference type="NCBI Taxonomy" id="354080"/>
    <lineage>
        <taxon>Eukaryota</taxon>
        <taxon>Fungi</taxon>
        <taxon>Dikarya</taxon>
        <taxon>Ascomycota</taxon>
        <taxon>Pezizomycotina</taxon>
        <taxon>Leotiomycetes</taxon>
        <taxon>Helotiales</taxon>
        <taxon>Tricladiaceae</taxon>
        <taxon>Cudoniella</taxon>
    </lineage>
</organism>
<accession>A0A8H4RHN6</accession>
<feature type="region of interest" description="Disordered" evidence="1">
    <location>
        <begin position="251"/>
        <end position="276"/>
    </location>
</feature>
<dbReference type="Proteomes" id="UP000566819">
    <property type="component" value="Unassembled WGS sequence"/>
</dbReference>
<reference evidence="2 3" key="1">
    <citation type="submission" date="2020-03" db="EMBL/GenBank/DDBJ databases">
        <title>Draft Genome Sequence of Cudoniella acicularis.</title>
        <authorList>
            <person name="Buettner E."/>
            <person name="Kellner H."/>
        </authorList>
    </citation>
    <scope>NUCLEOTIDE SEQUENCE [LARGE SCALE GENOMIC DNA]</scope>
    <source>
        <strain evidence="2 3">DSM 108380</strain>
    </source>
</reference>
<feature type="compositionally biased region" description="Polar residues" evidence="1">
    <location>
        <begin position="254"/>
        <end position="272"/>
    </location>
</feature>